<dbReference type="InterPro" id="IPR005537">
    <property type="entry name" value="RAMP_III_fam"/>
</dbReference>
<evidence type="ECO:0000256" key="3">
    <source>
        <dbReference type="SAM" id="MobiDB-lite"/>
    </source>
</evidence>
<evidence type="ECO:0000259" key="4">
    <source>
        <dbReference type="Pfam" id="PF03787"/>
    </source>
</evidence>
<keyword evidence="6" id="KW-1185">Reference proteome</keyword>
<dbReference type="STRING" id="1278298.GCA_000428685_02377"/>
<dbReference type="Proteomes" id="UP000276899">
    <property type="component" value="Chromosome"/>
</dbReference>
<comment type="subunit">
    <text evidence="2">Part of the Csm effector complex that includes Cas10, Csm2, Csm3, Csm4 and Csm5.</text>
</comment>
<reference evidence="5 6" key="1">
    <citation type="submission" date="2018-12" db="EMBL/GenBank/DDBJ databases">
        <authorList>
            <consortium name="Pathogen Informatics"/>
        </authorList>
    </citation>
    <scope>NUCLEOTIDE SEQUENCE [LARGE SCALE GENOMIC DNA]</scope>
    <source>
        <strain evidence="5 6">NCTC11923</strain>
    </source>
</reference>
<evidence type="ECO:0000256" key="1">
    <source>
        <dbReference type="ARBA" id="ARBA00023118"/>
    </source>
</evidence>
<dbReference type="InterPro" id="IPR052216">
    <property type="entry name" value="CRISPR_Csm3_endoribonuclease"/>
</dbReference>
<feature type="domain" description="CRISPR type III-associated protein" evidence="4">
    <location>
        <begin position="12"/>
        <end position="192"/>
    </location>
</feature>
<dbReference type="GO" id="GO:0051607">
    <property type="term" value="P:defense response to virus"/>
    <property type="evidence" value="ECO:0007669"/>
    <property type="project" value="UniProtKB-KW"/>
</dbReference>
<evidence type="ECO:0000256" key="2">
    <source>
        <dbReference type="ARBA" id="ARBA00093789"/>
    </source>
</evidence>
<feature type="region of interest" description="Disordered" evidence="3">
    <location>
        <begin position="17"/>
        <end position="46"/>
    </location>
</feature>
<sequence length="538" mass="57751">MSITRYQLDLVLRTDSPLHSGGAEHDVDRSAAARSQEQRETAPRQFARDAVGDRVLSGRSVKGALRAAWMEAYGHELARQDRDHPLLALWGDQDRAAALTVHAIDLSGVEATYRTGIAVDRYWGSAGDTALFEHEIIPAGVTLNLRLTAQVGSIQDDGDPTAVETLLGQVVGLLAAGRVSLGGRQNAGWGRVTLNEAPGPQIPVRRDALADPRGLLAFLANHQQQHSIPVQEVRPARGLTVVIGWRSPTGILIAEPRDEEEVNGGNGEEPVPTRPLRQRSMKGRASDEAGALVLPGSSVRGALRSRASRIARTILLTGEQADRQDRDWSGTGVHQQLAEDPRLVRELFGSTERRGAVRVMETPDSQRRAETLTQRTHNAGDRWTGGVKDGGLYCELIPDVDWNDLVLEVDLQRVARSAVNSAEALNRQRAALCLLGLVIAELATGTLTLGSRGTRGLGAVEVTAVSIDGDDALLDGAWRITADTPGAEGSRRIAEELLTRLRGLNEAIAADGGGAWTDYLDDAPGRTTTQTAQEGAAR</sequence>
<accession>A0A448KBR9</accession>
<gene>
    <name evidence="5" type="ORF">NCTC11923_00991</name>
</gene>
<name>A0A448KBR9_9ACTO</name>
<proteinExistence type="predicted"/>
<evidence type="ECO:0000313" key="5">
    <source>
        <dbReference type="EMBL" id="VEG74357.1"/>
    </source>
</evidence>
<dbReference type="PANTHER" id="PTHR35579">
    <property type="entry name" value="CRISPR SYSTEM CMS ENDORIBONUCLEASE CSM3"/>
    <property type="match status" value="1"/>
</dbReference>
<dbReference type="CDD" id="cd09726">
    <property type="entry name" value="RAMP_I_III"/>
    <property type="match status" value="1"/>
</dbReference>
<feature type="domain" description="CRISPR type III-associated protein" evidence="4">
    <location>
        <begin position="287"/>
        <end position="461"/>
    </location>
</feature>
<dbReference type="Pfam" id="PF03787">
    <property type="entry name" value="RAMPs"/>
    <property type="match status" value="2"/>
</dbReference>
<feature type="compositionally biased region" description="Basic and acidic residues" evidence="3">
    <location>
        <begin position="22"/>
        <end position="46"/>
    </location>
</feature>
<dbReference type="EMBL" id="LR134363">
    <property type="protein sequence ID" value="VEG74357.1"/>
    <property type="molecule type" value="Genomic_DNA"/>
</dbReference>
<dbReference type="KEGG" id="asla:NCTC11923_00991"/>
<dbReference type="AlphaFoldDB" id="A0A448KBR9"/>
<dbReference type="RefSeq" id="WP_051281502.1">
    <property type="nucleotide sequence ID" value="NZ_CBCRWE010000042.1"/>
</dbReference>
<feature type="region of interest" description="Disordered" evidence="3">
    <location>
        <begin position="258"/>
        <end position="289"/>
    </location>
</feature>
<organism evidence="5 6">
    <name type="scientific">Actinomyces slackii</name>
    <dbReference type="NCBI Taxonomy" id="52774"/>
    <lineage>
        <taxon>Bacteria</taxon>
        <taxon>Bacillati</taxon>
        <taxon>Actinomycetota</taxon>
        <taxon>Actinomycetes</taxon>
        <taxon>Actinomycetales</taxon>
        <taxon>Actinomycetaceae</taxon>
        <taxon>Actinomyces</taxon>
    </lineage>
</organism>
<evidence type="ECO:0000313" key="6">
    <source>
        <dbReference type="Proteomes" id="UP000276899"/>
    </source>
</evidence>
<keyword evidence="1" id="KW-0051">Antiviral defense</keyword>
<dbReference type="PANTHER" id="PTHR35579:SF6">
    <property type="entry name" value="DUF324 DOMAIN-CONTAINING PROTEIN"/>
    <property type="match status" value="1"/>
</dbReference>
<protein>
    <submittedName>
        <fullName evidence="5">CRISPR-associated RAMP protein, SSO1426 family</fullName>
    </submittedName>
</protein>